<evidence type="ECO:0000259" key="3">
    <source>
        <dbReference type="Pfam" id="PF24125"/>
    </source>
</evidence>
<proteinExistence type="predicted"/>
<dbReference type="PROSITE" id="PS50005">
    <property type="entry name" value="TPR"/>
    <property type="match status" value="1"/>
</dbReference>
<name>A0ABU1V5H5_9BURK</name>
<dbReference type="Gene3D" id="3.10.450.50">
    <property type="match status" value="1"/>
</dbReference>
<gene>
    <name evidence="4" type="ORF">J2X09_000434</name>
</gene>
<dbReference type="SMART" id="SM00028">
    <property type="entry name" value="TPR"/>
    <property type="match status" value="2"/>
</dbReference>
<dbReference type="PANTHER" id="PTHR44366">
    <property type="entry name" value="UDP-N-ACETYLGLUCOSAMINE--PEPTIDE N-ACETYLGLUCOSAMINYLTRANSFERASE 110 KDA SUBUNIT"/>
    <property type="match status" value="1"/>
</dbReference>
<feature type="repeat" description="TPR" evidence="1">
    <location>
        <begin position="115"/>
        <end position="148"/>
    </location>
</feature>
<feature type="region of interest" description="Disordered" evidence="2">
    <location>
        <begin position="214"/>
        <end position="246"/>
    </location>
</feature>
<organism evidence="4 5">
    <name type="scientific">Hydrogenophaga laconesensis</name>
    <dbReference type="NCBI Taxonomy" id="1805971"/>
    <lineage>
        <taxon>Bacteria</taxon>
        <taxon>Pseudomonadati</taxon>
        <taxon>Pseudomonadota</taxon>
        <taxon>Betaproteobacteria</taxon>
        <taxon>Burkholderiales</taxon>
        <taxon>Comamonadaceae</taxon>
        <taxon>Hydrogenophaga</taxon>
    </lineage>
</organism>
<keyword evidence="1" id="KW-0802">TPR repeat</keyword>
<comment type="caution">
    <text evidence="4">The sequence shown here is derived from an EMBL/GenBank/DDBJ whole genome shotgun (WGS) entry which is preliminary data.</text>
</comment>
<evidence type="ECO:0000313" key="4">
    <source>
        <dbReference type="EMBL" id="MDR7092711.1"/>
    </source>
</evidence>
<reference evidence="4 5" key="1">
    <citation type="submission" date="2023-07" db="EMBL/GenBank/DDBJ databases">
        <title>Sorghum-associated microbial communities from plants grown in Nebraska, USA.</title>
        <authorList>
            <person name="Schachtman D."/>
        </authorList>
    </citation>
    <scope>NUCLEOTIDE SEQUENCE [LARGE SCALE GENOMIC DNA]</scope>
    <source>
        <strain evidence="4 5">BE240</strain>
    </source>
</reference>
<dbReference type="EMBL" id="JAVDWE010000001">
    <property type="protein sequence ID" value="MDR7092711.1"/>
    <property type="molecule type" value="Genomic_DNA"/>
</dbReference>
<dbReference type="SUPFAM" id="SSF54427">
    <property type="entry name" value="NTF2-like"/>
    <property type="match status" value="1"/>
</dbReference>
<dbReference type="InterPro" id="IPR011990">
    <property type="entry name" value="TPR-like_helical_dom_sf"/>
</dbReference>
<evidence type="ECO:0000256" key="2">
    <source>
        <dbReference type="SAM" id="MobiDB-lite"/>
    </source>
</evidence>
<dbReference type="InterPro" id="IPR056203">
    <property type="entry name" value="Cds6_C"/>
</dbReference>
<dbReference type="InterPro" id="IPR032710">
    <property type="entry name" value="NTF2-like_dom_sf"/>
</dbReference>
<sequence>MSRHVNTQLPRSGRISTASQGFAPRLRQLALATLAAVSLSGSPVWAQGDDYAEVNRLVRSGQLNEAMLKADQYLASKPRDPQMRFLKGVIQTESGKSSDAIATFAKLTEDFPELPEPYNNLAVLYAGQSQFDKARAALEMAIRTNPSYATAHENLGDVYAKLASQAYSKALQLDANSPGVAPKLSLIRNLFAGDPRAARTATNTVATAPAAAAPAAPAPKPAAPVAAAPAPTPAAAPAPAPAPAASVDAQREVEASVTAWANAWSSKNVPSYLGAYGPGFTPPGGQSRSAWEAERRSRIEPRSRIGVNISDMNITVNGDRATARFRQDYTSDNLNITSRKTLDLVKSGARWLIVRESTGS</sequence>
<dbReference type="Gene3D" id="1.25.40.10">
    <property type="entry name" value="Tetratricopeptide repeat domain"/>
    <property type="match status" value="1"/>
</dbReference>
<dbReference type="PANTHER" id="PTHR44366:SF1">
    <property type="entry name" value="UDP-N-ACETYLGLUCOSAMINE--PEPTIDE N-ACETYLGLUCOSAMINYLTRANSFERASE 110 KDA SUBUNIT"/>
    <property type="match status" value="1"/>
</dbReference>
<protein>
    <submittedName>
        <fullName evidence="4">Tetratricopeptide (TPR) repeat protein</fullName>
    </submittedName>
</protein>
<evidence type="ECO:0000256" key="1">
    <source>
        <dbReference type="PROSITE-ProRule" id="PRU00339"/>
    </source>
</evidence>
<dbReference type="Pfam" id="PF13432">
    <property type="entry name" value="TPR_16"/>
    <property type="match status" value="1"/>
</dbReference>
<dbReference type="InterPro" id="IPR037919">
    <property type="entry name" value="OGT"/>
</dbReference>
<feature type="domain" description="Cds6 C-terminal" evidence="3">
    <location>
        <begin position="253"/>
        <end position="356"/>
    </location>
</feature>
<feature type="compositionally biased region" description="Pro residues" evidence="2">
    <location>
        <begin position="230"/>
        <end position="242"/>
    </location>
</feature>
<dbReference type="Pfam" id="PF24125">
    <property type="entry name" value="Cds6_C"/>
    <property type="match status" value="1"/>
</dbReference>
<keyword evidence="5" id="KW-1185">Reference proteome</keyword>
<dbReference type="SUPFAM" id="SSF48452">
    <property type="entry name" value="TPR-like"/>
    <property type="match status" value="1"/>
</dbReference>
<accession>A0ABU1V5H5</accession>
<dbReference type="Pfam" id="PF13414">
    <property type="entry name" value="TPR_11"/>
    <property type="match status" value="1"/>
</dbReference>
<dbReference type="Proteomes" id="UP001265550">
    <property type="component" value="Unassembled WGS sequence"/>
</dbReference>
<dbReference type="InterPro" id="IPR019734">
    <property type="entry name" value="TPR_rpt"/>
</dbReference>
<evidence type="ECO:0000313" key="5">
    <source>
        <dbReference type="Proteomes" id="UP001265550"/>
    </source>
</evidence>